<evidence type="ECO:0000313" key="3">
    <source>
        <dbReference type="Proteomes" id="UP000003773"/>
    </source>
</evidence>
<name>A7A7B7_BIFAD</name>
<feature type="transmembrane region" description="Helical" evidence="1">
    <location>
        <begin position="195"/>
        <end position="215"/>
    </location>
</feature>
<feature type="transmembrane region" description="Helical" evidence="1">
    <location>
        <begin position="50"/>
        <end position="69"/>
    </location>
</feature>
<feature type="transmembrane region" description="Helical" evidence="1">
    <location>
        <begin position="12"/>
        <end position="29"/>
    </location>
</feature>
<feature type="transmembrane region" description="Helical" evidence="1">
    <location>
        <begin position="221"/>
        <end position="238"/>
    </location>
</feature>
<keyword evidence="1" id="KW-1133">Transmembrane helix</keyword>
<gene>
    <name evidence="2" type="ORF">BIFADO_01754</name>
</gene>
<evidence type="ECO:0008006" key="4">
    <source>
        <dbReference type="Google" id="ProtNLM"/>
    </source>
</evidence>
<dbReference type="RefSeq" id="WP_003810159.1">
    <property type="nucleotide sequence ID" value="NZ_DS264458.1"/>
</dbReference>
<dbReference type="Pfam" id="PF19484">
    <property type="entry name" value="DUF6020"/>
    <property type="match status" value="1"/>
</dbReference>
<sequence length="580" mass="65196">MKMNGLNMLKKIEPRIVVPLVLGMMFALGDEASNPEGHIMQIKSALCVKVLLFCVLFCVLFRFADWLIAEVQGAKREDQVEHYGFFEYGYAIKPWLKNAAVIAVCWLPYEFWLFPGVYWSDTSKQLLIHYGVERFTDHHPFALTYLFGWFADFGQWAFHNSIYGLYLLIVVQLIAAPLLFSWMLLYTRKMGVPQWLCHVELAFLALFPLFPVMFSSLAKDTISVLFFIPFCILFVDGIRTKGSSLSKPGIIITLLLCGLLTCLTKKAGVYVVVPSLLLMFLIVGLSKKAKATAFAIGAVIAIVMMVIIPKAVMPALGVAPSGKQESIPFAIQQVAHDVKYNSEDMTQQEKKLISDFLTIDYKKIPKAYDPQIADPVKGTSLKDPDLFSDFMKLWLKKTVEHPIGHLESWMGLVRGWFSFSNNDGSPSDMVVCTESAWYYDPILEYVPQWPLKASRSDTARSVYDMEQSVPVLNALFSRALWSSILPCFMLYLALRPGKGKWSRVASMLPVDMSFVYLLLVPVSGMGGEPTRYVLQLICIAPLFLAFMSESIGKTKEPLIKTMAGSARRFAHLGSCPSMGR</sequence>
<evidence type="ECO:0000313" key="2">
    <source>
        <dbReference type="EMBL" id="EDN82700.1"/>
    </source>
</evidence>
<organism evidence="2 3">
    <name type="scientific">Bifidobacterium adolescentis L2-32</name>
    <dbReference type="NCBI Taxonomy" id="411481"/>
    <lineage>
        <taxon>Bacteria</taxon>
        <taxon>Bacillati</taxon>
        <taxon>Actinomycetota</taxon>
        <taxon>Actinomycetes</taxon>
        <taxon>Bifidobacteriales</taxon>
        <taxon>Bifidobacteriaceae</taxon>
        <taxon>Bifidobacterium</taxon>
    </lineage>
</organism>
<feature type="transmembrane region" description="Helical" evidence="1">
    <location>
        <begin position="292"/>
        <end position="312"/>
    </location>
</feature>
<dbReference type="EMBL" id="AAXD02000052">
    <property type="protein sequence ID" value="EDN82700.1"/>
    <property type="molecule type" value="Genomic_DNA"/>
</dbReference>
<proteinExistence type="predicted"/>
<accession>A7A7B7</accession>
<dbReference type="AlphaFoldDB" id="A7A7B7"/>
<keyword evidence="1" id="KW-0812">Transmembrane</keyword>
<reference evidence="2 3" key="1">
    <citation type="submission" date="2007-04" db="EMBL/GenBank/DDBJ databases">
        <authorList>
            <person name="Fulton L."/>
            <person name="Clifton S."/>
            <person name="Fulton B."/>
            <person name="Xu J."/>
            <person name="Minx P."/>
            <person name="Pepin K.H."/>
            <person name="Johnson M."/>
            <person name="Thiruvilangam P."/>
            <person name="Bhonagiri V."/>
            <person name="Nash W.E."/>
            <person name="Mardis E.R."/>
            <person name="Wilson R.K."/>
        </authorList>
    </citation>
    <scope>NUCLEOTIDE SEQUENCE [LARGE SCALE GENOMIC DNA]</scope>
    <source>
        <strain evidence="2 3">L2-32</strain>
    </source>
</reference>
<feature type="transmembrane region" description="Helical" evidence="1">
    <location>
        <begin position="245"/>
        <end position="261"/>
    </location>
</feature>
<reference evidence="2 3" key="2">
    <citation type="submission" date="2007-05" db="EMBL/GenBank/DDBJ databases">
        <title>Draft genome sequence of Bifidobacterium adolescentis (L2-32).</title>
        <authorList>
            <person name="Sudarsanam P."/>
            <person name="Ley R."/>
            <person name="Guruge J."/>
            <person name="Turnbaugh P.J."/>
            <person name="Mahowald M."/>
            <person name="Liep D."/>
            <person name="Gordon J."/>
        </authorList>
    </citation>
    <scope>NUCLEOTIDE SEQUENCE [LARGE SCALE GENOMIC DNA]</scope>
    <source>
        <strain evidence="2 3">L2-32</strain>
    </source>
</reference>
<dbReference type="HOGENOM" id="CLU_025183_0_1_11"/>
<comment type="caution">
    <text evidence="2">The sequence shown here is derived from an EMBL/GenBank/DDBJ whole genome shotgun (WGS) entry which is preliminary data.</text>
</comment>
<keyword evidence="1" id="KW-0472">Membrane</keyword>
<feature type="transmembrane region" description="Helical" evidence="1">
    <location>
        <begin position="267"/>
        <end position="285"/>
    </location>
</feature>
<feature type="transmembrane region" description="Helical" evidence="1">
    <location>
        <begin position="164"/>
        <end position="186"/>
    </location>
</feature>
<feature type="transmembrane region" description="Helical" evidence="1">
    <location>
        <begin position="99"/>
        <end position="119"/>
    </location>
</feature>
<protein>
    <recommendedName>
        <fullName evidence="4">Glycosyltransferase RgtA/B/C/D-like domain-containing protein</fullName>
    </recommendedName>
</protein>
<dbReference type="InterPro" id="IPR046062">
    <property type="entry name" value="DUF6020"/>
</dbReference>
<dbReference type="Proteomes" id="UP000003773">
    <property type="component" value="Unassembled WGS sequence"/>
</dbReference>
<evidence type="ECO:0000256" key="1">
    <source>
        <dbReference type="SAM" id="Phobius"/>
    </source>
</evidence>